<comment type="similarity">
    <text evidence="1">Belongs to the VPS13 family.</text>
</comment>
<dbReference type="GO" id="GO:0045053">
    <property type="term" value="P:protein retention in Golgi apparatus"/>
    <property type="evidence" value="ECO:0007669"/>
    <property type="project" value="TreeGrafter"/>
</dbReference>
<proteinExistence type="inferred from homology"/>
<dbReference type="EMBL" id="JNBS01000299">
    <property type="protein sequence ID" value="OQS06863.1"/>
    <property type="molecule type" value="Genomic_DNA"/>
</dbReference>
<dbReference type="STRING" id="74557.A0A1W0A996"/>
<evidence type="ECO:0000256" key="2">
    <source>
        <dbReference type="ARBA" id="ARBA00022448"/>
    </source>
</evidence>
<evidence type="ECO:0000259" key="3">
    <source>
        <dbReference type="Pfam" id="PF12624"/>
    </source>
</evidence>
<name>A0A1W0A996_9STRA</name>
<dbReference type="PANTHER" id="PTHR16166">
    <property type="entry name" value="VACUOLAR PROTEIN SORTING-ASSOCIATED PROTEIN VPS13"/>
    <property type="match status" value="1"/>
</dbReference>
<comment type="caution">
    <text evidence="4">The sequence shown here is derived from an EMBL/GenBank/DDBJ whole genome shotgun (WGS) entry which is preliminary data.</text>
</comment>
<evidence type="ECO:0000313" key="5">
    <source>
        <dbReference type="Proteomes" id="UP000243217"/>
    </source>
</evidence>
<dbReference type="InterPro" id="IPR026854">
    <property type="entry name" value="VPS13_N"/>
</dbReference>
<reference evidence="4 5" key="1">
    <citation type="journal article" date="2014" name="Genome Biol. Evol.">
        <title>The secreted proteins of Achlya hypogyna and Thraustotheca clavata identify the ancestral oomycete secretome and reveal gene acquisitions by horizontal gene transfer.</title>
        <authorList>
            <person name="Misner I."/>
            <person name="Blouin N."/>
            <person name="Leonard G."/>
            <person name="Richards T.A."/>
            <person name="Lane C.E."/>
        </authorList>
    </citation>
    <scope>NUCLEOTIDE SEQUENCE [LARGE SCALE GENOMIC DNA]</scope>
    <source>
        <strain evidence="4 5">ATCC 34112</strain>
    </source>
</reference>
<organism evidence="4 5">
    <name type="scientific">Thraustotheca clavata</name>
    <dbReference type="NCBI Taxonomy" id="74557"/>
    <lineage>
        <taxon>Eukaryota</taxon>
        <taxon>Sar</taxon>
        <taxon>Stramenopiles</taxon>
        <taxon>Oomycota</taxon>
        <taxon>Saprolegniomycetes</taxon>
        <taxon>Saprolegniales</taxon>
        <taxon>Achlyaceae</taxon>
        <taxon>Thraustotheca</taxon>
    </lineage>
</organism>
<evidence type="ECO:0000256" key="1">
    <source>
        <dbReference type="ARBA" id="ARBA00006545"/>
    </source>
</evidence>
<dbReference type="OrthoDB" id="65836at2759"/>
<dbReference type="Proteomes" id="UP000243217">
    <property type="component" value="Unassembled WGS sequence"/>
</dbReference>
<evidence type="ECO:0000313" key="4">
    <source>
        <dbReference type="EMBL" id="OQS06863.1"/>
    </source>
</evidence>
<dbReference type="PANTHER" id="PTHR16166:SF93">
    <property type="entry name" value="INTERMEMBRANE LIPID TRANSFER PROTEIN VPS13"/>
    <property type="match status" value="1"/>
</dbReference>
<dbReference type="AlphaFoldDB" id="A0A1W0A996"/>
<protein>
    <submittedName>
        <fullName evidence="4">Vacuolar protein sorting-associated protein</fullName>
    </submittedName>
</protein>
<dbReference type="InterPro" id="IPR026847">
    <property type="entry name" value="VPS13"/>
</dbReference>
<dbReference type="GO" id="GO:0006623">
    <property type="term" value="P:protein targeting to vacuole"/>
    <property type="evidence" value="ECO:0007669"/>
    <property type="project" value="TreeGrafter"/>
</dbReference>
<keyword evidence="2" id="KW-0813">Transport</keyword>
<dbReference type="Pfam" id="PF12624">
    <property type="entry name" value="VPS13_N"/>
    <property type="match status" value="1"/>
</dbReference>
<feature type="domain" description="Chorein N-terminal" evidence="3">
    <location>
        <begin position="1"/>
        <end position="271"/>
    </location>
</feature>
<accession>A0A1W0A996</accession>
<feature type="non-terminal residue" evidence="4">
    <location>
        <position position="380"/>
    </location>
</feature>
<sequence length="380" mass="43192">MLEGYVHALLKSVLGTYVDLNEDSEALRLSVWKGQVELRDLSLKVDAFEPYLASQPFAVACGCIGFLKLQVPLINLGSSPIQVHIQDVMLLLRPRQELAHQNTQIKESTKAMAKEYLLQAKRTTLQALEQEGKQVPPAQSTFFSRLLTKLLDNLQIQIERLHIRIEDTISCPNMPFSLGITLDDMIIKSIDASGKYTLQVREKDAASCLRKRFELARFGVYFTPHYQAVTYDNNVGQFLSQMHNLAWNNQPEYMVKPVTISMNVIMNDRGVIMPMTSQAFSQRIIQRLGIVWMRDTIDAITPERWDNFINAMPVLTNGKVYTLSFVFCEAWSLALDDVDVDEVPTLEEFQAALCSCFQWSNVDDLHLSTKLFHAAALRVL</sequence>
<keyword evidence="5" id="KW-1185">Reference proteome</keyword>
<gene>
    <name evidence="4" type="ORF">THRCLA_01106</name>
</gene>